<evidence type="ECO:0000256" key="14">
    <source>
        <dbReference type="SAM" id="MobiDB-lite"/>
    </source>
</evidence>
<dbReference type="SUPFAM" id="SSF141523">
    <property type="entry name" value="L,D-transpeptidase catalytic domain-like"/>
    <property type="match status" value="1"/>
</dbReference>
<dbReference type="InterPro" id="IPR038063">
    <property type="entry name" value="Transpep_catalytic_dom"/>
</dbReference>
<sequence length="408" mass="43124">MNGRPISGASVGGRNGALALIAGGLLLAVTACGGGGTGSGAGGGEGKGSDAARSKQSEAVVSITPKDGAKSVDTSGALKVTAAKGKLTEVEVEDGKGRKIAGKISGDGATWTPSTHLAAATKYKVHAVAKDSEGRTAAEDTGFTTLTPDNTFTGSFTPEDGSKVGVGMPFSIRFSRGITHPDDVEKAIRIRTEPAVDVEGHWFGNDRLDFRPEKYWKPGTKVTVDLDLDGVEGRPGVYGEQDKTVDFTIGRNQVSVVDAKKLTMKVTRDGKTVKTIPVTTGKPGMETWNGQMVVSEMLTVTRMNGETVGYGGEYDIKDVPHAVRLTTSGTFLHGNYWAGGAFGNYNASHGCIGLRDVRGGWDKKVPAAWFFNHSMVGDVVVVKNSEDRIVDPDNGLNGWNMSWEKWKK</sequence>
<keyword evidence="11 13" id="KW-0961">Cell wall biogenesis/degradation</keyword>
<dbReference type="GO" id="GO:0005576">
    <property type="term" value="C:extracellular region"/>
    <property type="evidence" value="ECO:0007669"/>
    <property type="project" value="TreeGrafter"/>
</dbReference>
<gene>
    <name evidence="16" type="ORF">SSQG_05503</name>
</gene>
<comment type="pathway">
    <text evidence="1 13">Cell wall biogenesis; peptidoglycan biosynthesis.</text>
</comment>
<dbReference type="RefSeq" id="WP_003993087.1">
    <property type="nucleotide sequence ID" value="NZ_GG657757.1"/>
</dbReference>
<dbReference type="GO" id="GO:0016746">
    <property type="term" value="F:acyltransferase activity"/>
    <property type="evidence" value="ECO:0007669"/>
    <property type="project" value="UniProtKB-KW"/>
</dbReference>
<evidence type="ECO:0000256" key="5">
    <source>
        <dbReference type="ARBA" id="ARBA00022960"/>
    </source>
</evidence>
<keyword evidence="4" id="KW-0732">Signal</keyword>
<dbReference type="Pfam" id="PF17964">
    <property type="entry name" value="Big_10"/>
    <property type="match status" value="1"/>
</dbReference>
<keyword evidence="17" id="KW-1185">Reference proteome</keyword>
<evidence type="ECO:0000256" key="9">
    <source>
        <dbReference type="ARBA" id="ARBA00023288"/>
    </source>
</evidence>
<evidence type="ECO:0000313" key="17">
    <source>
        <dbReference type="Proteomes" id="UP000004184"/>
    </source>
</evidence>
<evidence type="ECO:0000256" key="12">
    <source>
        <dbReference type="ARBA" id="ARBA00060592"/>
    </source>
</evidence>
<keyword evidence="10" id="KW-0012">Acyltransferase</keyword>
<name>D9XHG6_STRVT</name>
<dbReference type="HOGENOM" id="CLU_039404_3_1_11"/>
<dbReference type="Proteomes" id="UP000004184">
    <property type="component" value="Unassembled WGS sequence"/>
</dbReference>
<dbReference type="AlphaFoldDB" id="D9XHG6"/>
<dbReference type="Gene3D" id="2.60.40.3710">
    <property type="match status" value="1"/>
</dbReference>
<dbReference type="EMBL" id="GG657757">
    <property type="protein sequence ID" value="EFL34985.1"/>
    <property type="molecule type" value="Genomic_DNA"/>
</dbReference>
<evidence type="ECO:0000259" key="15">
    <source>
        <dbReference type="PROSITE" id="PS52029"/>
    </source>
</evidence>
<evidence type="ECO:0000256" key="10">
    <source>
        <dbReference type="ARBA" id="ARBA00023315"/>
    </source>
</evidence>
<dbReference type="GO" id="GO:0018104">
    <property type="term" value="P:peptidoglycan-protein cross-linking"/>
    <property type="evidence" value="ECO:0007669"/>
    <property type="project" value="TreeGrafter"/>
</dbReference>
<evidence type="ECO:0000256" key="13">
    <source>
        <dbReference type="PROSITE-ProRule" id="PRU01373"/>
    </source>
</evidence>
<dbReference type="InterPro" id="IPR050979">
    <property type="entry name" value="LD-transpeptidase"/>
</dbReference>
<evidence type="ECO:0000256" key="2">
    <source>
        <dbReference type="ARBA" id="ARBA00022475"/>
    </source>
</evidence>
<keyword evidence="6 13" id="KW-0573">Peptidoglycan synthesis</keyword>
<protein>
    <submittedName>
        <fullName evidence="16">Lipoprotein</fullName>
    </submittedName>
</protein>
<dbReference type="GO" id="GO:0071972">
    <property type="term" value="F:peptidoglycan L,D-transpeptidase activity"/>
    <property type="evidence" value="ECO:0007669"/>
    <property type="project" value="TreeGrafter"/>
</dbReference>
<reference evidence="17" key="1">
    <citation type="submission" date="2009-02" db="EMBL/GenBank/DDBJ databases">
        <title>Annotation of Streptomyces viridochromogenes strain DSM 40736.</title>
        <authorList>
            <consortium name="The Broad Institute Genome Sequencing Platform"/>
            <consortium name="Broad Institute Microbial Sequencing Center"/>
            <person name="Fischbach M."/>
            <person name="Godfrey P."/>
            <person name="Ward D."/>
            <person name="Young S."/>
            <person name="Zeng Q."/>
            <person name="Koehrsen M."/>
            <person name="Alvarado L."/>
            <person name="Berlin A.M."/>
            <person name="Bochicchio J."/>
            <person name="Borenstein D."/>
            <person name="Chapman S.B."/>
            <person name="Chen Z."/>
            <person name="Engels R."/>
            <person name="Freedman E."/>
            <person name="Gellesch M."/>
            <person name="Goldberg J."/>
            <person name="Griggs A."/>
            <person name="Gujja S."/>
            <person name="Heilman E.R."/>
            <person name="Heiman D.I."/>
            <person name="Hepburn T.A."/>
            <person name="Howarth C."/>
            <person name="Jen D."/>
            <person name="Larson L."/>
            <person name="Lewis B."/>
            <person name="Mehta T."/>
            <person name="Park D."/>
            <person name="Pearson M."/>
            <person name="Richards J."/>
            <person name="Roberts A."/>
            <person name="Saif S."/>
            <person name="Shea T.D."/>
            <person name="Shenoy N."/>
            <person name="Sisk P."/>
            <person name="Stolte C."/>
            <person name="Sykes S.N."/>
            <person name="Thomson T."/>
            <person name="Walk T."/>
            <person name="White J."/>
            <person name="Yandava C."/>
            <person name="Straight P."/>
            <person name="Clardy J."/>
            <person name="Hung D."/>
            <person name="Kolter R."/>
            <person name="Mekalanos J."/>
            <person name="Walker S."/>
            <person name="Walsh C.T."/>
            <person name="Wieland-Brown L.C."/>
            <person name="Haas B."/>
            <person name="Nusbaum C."/>
            <person name="Birren B."/>
        </authorList>
    </citation>
    <scope>NUCLEOTIDE SEQUENCE [LARGE SCALE GENOMIC DNA]</scope>
    <source>
        <strain evidence="17">DSM 40736 / JCM 4977 / BCRC 1201 / Tue 494</strain>
    </source>
</reference>
<evidence type="ECO:0000256" key="11">
    <source>
        <dbReference type="ARBA" id="ARBA00023316"/>
    </source>
</evidence>
<keyword evidence="3" id="KW-0808">Transferase</keyword>
<evidence type="ECO:0000256" key="6">
    <source>
        <dbReference type="ARBA" id="ARBA00022984"/>
    </source>
</evidence>
<dbReference type="PANTHER" id="PTHR30582">
    <property type="entry name" value="L,D-TRANSPEPTIDASE"/>
    <property type="match status" value="1"/>
</dbReference>
<evidence type="ECO:0000313" key="16">
    <source>
        <dbReference type="EMBL" id="EFL34985.1"/>
    </source>
</evidence>
<dbReference type="FunFam" id="2.40.440.10:FF:000005">
    <property type="entry name" value="L,D-transpeptidase 2"/>
    <property type="match status" value="1"/>
</dbReference>
<dbReference type="CDD" id="cd13432">
    <property type="entry name" value="LDT_IgD_like_2"/>
    <property type="match status" value="1"/>
</dbReference>
<dbReference type="Pfam" id="PF03734">
    <property type="entry name" value="YkuD"/>
    <property type="match status" value="1"/>
</dbReference>
<dbReference type="GO" id="GO:0071555">
    <property type="term" value="P:cell wall organization"/>
    <property type="evidence" value="ECO:0007669"/>
    <property type="project" value="UniProtKB-UniRule"/>
</dbReference>
<feature type="active site" description="Proton donor/acceptor" evidence="13">
    <location>
        <position position="333"/>
    </location>
</feature>
<dbReference type="InterPro" id="IPR041280">
    <property type="entry name" value="Big_10"/>
</dbReference>
<dbReference type="STRING" id="591159.SSQG_05503"/>
<dbReference type="GO" id="GO:0008360">
    <property type="term" value="P:regulation of cell shape"/>
    <property type="evidence" value="ECO:0007669"/>
    <property type="project" value="UniProtKB-UniRule"/>
</dbReference>
<dbReference type="CDD" id="cd16913">
    <property type="entry name" value="YkuD_like"/>
    <property type="match status" value="1"/>
</dbReference>
<evidence type="ECO:0000256" key="4">
    <source>
        <dbReference type="ARBA" id="ARBA00022729"/>
    </source>
</evidence>
<feature type="active site" description="Nucleophile" evidence="13">
    <location>
        <position position="351"/>
    </location>
</feature>
<dbReference type="FunFam" id="2.60.40.3780:FF:000001">
    <property type="entry name" value="L,D-transpeptidase 2"/>
    <property type="match status" value="1"/>
</dbReference>
<feature type="domain" description="L,D-TPase catalytic" evidence="15">
    <location>
        <begin position="253"/>
        <end position="383"/>
    </location>
</feature>
<proteinExistence type="predicted"/>
<dbReference type="UniPathway" id="UPA00219"/>
<feature type="compositionally biased region" description="Polar residues" evidence="14">
    <location>
        <begin position="142"/>
        <end position="156"/>
    </location>
</feature>
<dbReference type="InterPro" id="IPR005490">
    <property type="entry name" value="LD_TPept_cat_dom"/>
</dbReference>
<dbReference type="eggNOG" id="COG1376">
    <property type="taxonomic scope" value="Bacteria"/>
</dbReference>
<evidence type="ECO:0000256" key="8">
    <source>
        <dbReference type="ARBA" id="ARBA00023139"/>
    </source>
</evidence>
<feature type="region of interest" description="Disordered" evidence="14">
    <location>
        <begin position="140"/>
        <end position="160"/>
    </location>
</feature>
<keyword evidence="8" id="KW-0564">Palmitate</keyword>
<dbReference type="PANTHER" id="PTHR30582:SF2">
    <property type="entry name" value="L,D-TRANSPEPTIDASE YCIB-RELATED"/>
    <property type="match status" value="1"/>
</dbReference>
<accession>D9XHG6</accession>
<organism evidence="16 17">
    <name type="scientific">Streptomyces viridochromogenes (strain DSM 40736 / JCM 4977 / BCRC 1201 / Tue 494)</name>
    <dbReference type="NCBI Taxonomy" id="591159"/>
    <lineage>
        <taxon>Bacteria</taxon>
        <taxon>Bacillati</taxon>
        <taxon>Actinomycetota</taxon>
        <taxon>Actinomycetes</taxon>
        <taxon>Kitasatosporales</taxon>
        <taxon>Streptomycetaceae</taxon>
        <taxon>Streptomyces</taxon>
    </lineage>
</organism>
<dbReference type="PROSITE" id="PS51257">
    <property type="entry name" value="PROKAR_LIPOPROTEIN"/>
    <property type="match status" value="1"/>
</dbReference>
<keyword evidence="7" id="KW-0472">Membrane</keyword>
<dbReference type="PROSITE" id="PS52029">
    <property type="entry name" value="LD_TPASE"/>
    <property type="match status" value="1"/>
</dbReference>
<evidence type="ECO:0000256" key="3">
    <source>
        <dbReference type="ARBA" id="ARBA00022679"/>
    </source>
</evidence>
<comment type="pathway">
    <text evidence="12">Glycan biosynthesis.</text>
</comment>
<keyword evidence="2" id="KW-1003">Cell membrane</keyword>
<keyword evidence="5 13" id="KW-0133">Cell shape</keyword>
<evidence type="ECO:0000256" key="7">
    <source>
        <dbReference type="ARBA" id="ARBA00023136"/>
    </source>
</evidence>
<dbReference type="Gene3D" id="2.40.440.10">
    <property type="entry name" value="L,D-transpeptidase catalytic domain-like"/>
    <property type="match status" value="1"/>
</dbReference>
<keyword evidence="9 16" id="KW-0449">Lipoprotein</keyword>
<evidence type="ECO:0000256" key="1">
    <source>
        <dbReference type="ARBA" id="ARBA00004752"/>
    </source>
</evidence>
<dbReference type="Gene3D" id="2.60.40.3780">
    <property type="match status" value="1"/>
</dbReference>